<evidence type="ECO:0000313" key="5">
    <source>
        <dbReference type="Proteomes" id="UP001240643"/>
    </source>
</evidence>
<proteinExistence type="inferred from homology"/>
<feature type="region of interest" description="Disordered" evidence="2">
    <location>
        <begin position="635"/>
        <end position="674"/>
    </location>
</feature>
<dbReference type="Pfam" id="PF12506">
    <property type="entry name" value="DUF3713"/>
    <property type="match status" value="1"/>
</dbReference>
<dbReference type="EMBL" id="JAUSWO010000001">
    <property type="protein sequence ID" value="MDQ0514343.1"/>
    <property type="molecule type" value="Genomic_DNA"/>
</dbReference>
<organism evidence="4 5">
    <name type="scientific">Mycoplasmoides fastidiosum</name>
    <dbReference type="NCBI Taxonomy" id="92758"/>
    <lineage>
        <taxon>Bacteria</taxon>
        <taxon>Bacillati</taxon>
        <taxon>Mycoplasmatota</taxon>
        <taxon>Mycoplasmoidales</taxon>
        <taxon>Mycoplasmoidaceae</taxon>
        <taxon>Mycoplasmoides</taxon>
    </lineage>
</organism>
<feature type="region of interest" description="Disordered" evidence="2">
    <location>
        <begin position="1054"/>
        <end position="1074"/>
    </location>
</feature>
<comment type="caution">
    <text evidence="4">The sequence shown here is derived from an EMBL/GenBank/DDBJ whole genome shotgun (WGS) entry which is preliminary data.</text>
</comment>
<feature type="chain" id="PRO_5046313994" description="Lipoprotein" evidence="3">
    <location>
        <begin position="29"/>
        <end position="1364"/>
    </location>
</feature>
<evidence type="ECO:0008006" key="6">
    <source>
        <dbReference type="Google" id="ProtNLM"/>
    </source>
</evidence>
<comment type="similarity">
    <text evidence="1">Belongs to the MG307/MG309/MG338 family.</text>
</comment>
<evidence type="ECO:0000256" key="3">
    <source>
        <dbReference type="SAM" id="SignalP"/>
    </source>
</evidence>
<evidence type="ECO:0000256" key="2">
    <source>
        <dbReference type="SAM" id="MobiDB-lite"/>
    </source>
</evidence>
<dbReference type="InterPro" id="IPR022186">
    <property type="entry name" value="DUF3713"/>
</dbReference>
<feature type="compositionally biased region" description="Low complexity" evidence="2">
    <location>
        <begin position="635"/>
        <end position="655"/>
    </location>
</feature>
<sequence length="1364" mass="151125">MKINNYKKTAKKLLSFLSLSLISGTVLAACGGINVASTTNTNALLNLGDRTKFASNDAYSLKNFTSSILTKTDAGKNLLRQFVRQLILNWFENQAKLDSEKMIGGTSDIPNAFAKYKKDTTEELSGILISQGGNIGTASTLSQNSTLDQSGGNSQTYINNKLLDNYYQQFKTRFVNLSSSNFNINPNAEFDSNGKLVYNDKAYLDYDFKITNELLDNSDNWSKIGFYPQLSDAEKTADNKNIAFGLADLHNFLYRRWQEINKPINVAMSLWKYDDKATKNNLLSVYNSDKLENAFPEKADYKFPYYGSTTNDDPTLSTNNAPIKFQQFVKNLTALTPTDASKGIFNVPKNYTDDSGTSIPTTLSNIFSTLFPQFAAGVVHKFLQVTDSSSTNSEATKNVNEIETSDLMSKDLINLFLEKNTDVQSKSLVGIHFDKSIFNPNSAYKDYDFVMDQRDVKDSPWMFLRNTAGVHAIAIDGYNYIKNKNNTNTSSTVADALKRSYEFYNFRALQKLYEGVLNLKDTSSVNALTDANKFISDNFDALIFDYYYKNLSNANSIFAGVEDPSGKVLGSAKVDGSIDLVTDQTVLSEFKKALEALANLNWANSFANSLNLMGERLQSEYLGFNLEPHVTATTATTSTHSQIQAQVTQSQSSGSGTSGGAGGGGGGGSSATAAPAAVAPAPAAAAAPAQPAQKAELLSNIANGLASVMPYALDTNFSQAATITTNTGRYKTLAPIFTDQKYNDFYQVFDYSNSVKNLKTLEKDFSDAVEKVVENINLQPSQNLENPAGSQIILSNVDVFNYALNTYLNNPSNISAIVSTNLLLENYLSKIIDLNSYMLKDDKLLGDNFKTLKVDDTKKAQANPTQTGANSSEYLPLNDAVANAYYSKKYLDSKNPLIYGGFQHINESTNVDVAAFAKNFNDKQKQLFERNFYYETSLAYNPYSTDNNDYFAFLQALKYLTRNRFENLRLYLRSSFSSTTNAAFAWLVDVPNEKITGLTTQDLVLNKFENTNLNYQNKLLNPFVSPTEKFNSYNTDYTNSFNYTTILNRPTTSTVANSGADNMQSSPMPAASASSMQNHTNIFKGFSGLVIDGANRSWTNPTQSDSVISALKDIRSYTNAGRNGLLFSYGNLEGLTRFINNLDSVAAVEQMAERLQELVNSLTINAINTQTLQIKLSDNKVVTRPLSFQEKKNALLALVNNYKMPSVNQAVALADFKRIYGTDPENGYRSLDNVYTLQTSGTEFANNISADLFVRFNDLFKSATNTTTSNNQFAFSIKDNNKLSQLVYAVQVSSADFDTSESFIKLIQNYLGDNVFANWLVQLASEKFFQDLAKTDFESTIEKMVVYDTRFQKALSTTYISNKN</sequence>
<name>A0ABU0M061_9BACT</name>
<feature type="compositionally biased region" description="Low complexity" evidence="2">
    <location>
        <begin position="1063"/>
        <end position="1074"/>
    </location>
</feature>
<evidence type="ECO:0000313" key="4">
    <source>
        <dbReference type="EMBL" id="MDQ0514343.1"/>
    </source>
</evidence>
<dbReference type="RefSeq" id="WP_256547780.1">
    <property type="nucleotide sequence ID" value="NZ_CP101809.1"/>
</dbReference>
<protein>
    <recommendedName>
        <fullName evidence="6">Lipoprotein</fullName>
    </recommendedName>
</protein>
<evidence type="ECO:0000256" key="1">
    <source>
        <dbReference type="ARBA" id="ARBA00010828"/>
    </source>
</evidence>
<feature type="compositionally biased region" description="Gly residues" evidence="2">
    <location>
        <begin position="656"/>
        <end position="669"/>
    </location>
</feature>
<feature type="signal peptide" evidence="3">
    <location>
        <begin position="1"/>
        <end position="28"/>
    </location>
</feature>
<keyword evidence="5" id="KW-1185">Reference proteome</keyword>
<dbReference type="PROSITE" id="PS51257">
    <property type="entry name" value="PROKAR_LIPOPROTEIN"/>
    <property type="match status" value="1"/>
</dbReference>
<dbReference type="Proteomes" id="UP001240643">
    <property type="component" value="Unassembled WGS sequence"/>
</dbReference>
<keyword evidence="3" id="KW-0732">Signal</keyword>
<accession>A0ABU0M061</accession>
<reference evidence="4" key="1">
    <citation type="submission" date="2023-07" db="EMBL/GenBank/DDBJ databases">
        <title>Genomic Encyclopedia of Type Strains, Phase IV (KMG-IV): sequencing the most valuable type-strain genomes for metagenomic binning, comparative biology and taxonomic classification.</title>
        <authorList>
            <person name="Goeker M."/>
        </authorList>
    </citation>
    <scope>NUCLEOTIDE SEQUENCE [LARGE SCALE GENOMIC DNA]</scope>
    <source>
        <strain evidence="4">DSM 21204</strain>
    </source>
</reference>
<gene>
    <name evidence="4" type="ORF">J2Z62_000781</name>
</gene>